<protein>
    <submittedName>
        <fullName evidence="7">Probable siderophore-binding lipoprotein yfiY</fullName>
    </submittedName>
</protein>
<dbReference type="InterPro" id="IPR002491">
    <property type="entry name" value="ABC_transptr_periplasmic_BD"/>
</dbReference>
<evidence type="ECO:0000256" key="1">
    <source>
        <dbReference type="ARBA" id="ARBA00004196"/>
    </source>
</evidence>
<organism evidence="7 8">
    <name type="scientific">Actinomyces howellii</name>
    <dbReference type="NCBI Taxonomy" id="52771"/>
    <lineage>
        <taxon>Bacteria</taxon>
        <taxon>Bacillati</taxon>
        <taxon>Actinomycetota</taxon>
        <taxon>Actinomycetes</taxon>
        <taxon>Actinomycetales</taxon>
        <taxon>Actinomycetaceae</taxon>
        <taxon>Actinomyces</taxon>
    </lineage>
</organism>
<dbReference type="CDD" id="cd01146">
    <property type="entry name" value="FhuD"/>
    <property type="match status" value="1"/>
</dbReference>
<keyword evidence="4 5" id="KW-0732">Signal</keyword>
<dbReference type="Pfam" id="PF01497">
    <property type="entry name" value="Peripla_BP_2"/>
    <property type="match status" value="1"/>
</dbReference>
<proteinExistence type="inferred from homology"/>
<accession>A0A3S4TA89</accession>
<keyword evidence="7" id="KW-0449">Lipoprotein</keyword>
<evidence type="ECO:0000313" key="8">
    <source>
        <dbReference type="Proteomes" id="UP000266895"/>
    </source>
</evidence>
<dbReference type="PROSITE" id="PS50983">
    <property type="entry name" value="FE_B12_PBP"/>
    <property type="match status" value="1"/>
</dbReference>
<dbReference type="Proteomes" id="UP000266895">
    <property type="component" value="Chromosome"/>
</dbReference>
<dbReference type="RefSeq" id="WP_197719395.1">
    <property type="nucleotide sequence ID" value="NZ_LR134350.1"/>
</dbReference>
<keyword evidence="3" id="KW-0813">Transport</keyword>
<dbReference type="AlphaFoldDB" id="A0A3S4TA89"/>
<evidence type="ECO:0000259" key="6">
    <source>
        <dbReference type="PROSITE" id="PS50983"/>
    </source>
</evidence>
<evidence type="ECO:0000256" key="2">
    <source>
        <dbReference type="ARBA" id="ARBA00008814"/>
    </source>
</evidence>
<name>A0A3S4TA89_9ACTO</name>
<evidence type="ECO:0000256" key="5">
    <source>
        <dbReference type="SAM" id="SignalP"/>
    </source>
</evidence>
<sequence>MSVSRKSFLLTSLLVPAGLAVSACGSSSGSSGSGGGSATAGGDTGSLSVTHAFGTTEVPAVVERIACVNWGNHDVPLALGVMPVGMAKQTWGVEDDSGMLPWTKEKVDELVADGAQAPELFDETDAIAFEAVAATTPDVILAAYSGLTQEDYDTLSKIAPTIAYPTVAWGTPWREMITMDATGMRRTADGETLVSELDALITESLTDYPQLSGKTAAFFYLDPTDTSSIGFYTTADPRTAFLSDLGMTVPPSVQTASDADPDTFYVTVASENADTLSDVDLMVCYGQADTLATLQADPRLGTVPAIKNGAVAMVGDNNPLAASTNPGPLSLPWGLAQYLELLGAAADKVQ</sequence>
<dbReference type="PROSITE" id="PS51257">
    <property type="entry name" value="PROKAR_LIPOPROTEIN"/>
    <property type="match status" value="1"/>
</dbReference>
<evidence type="ECO:0000256" key="4">
    <source>
        <dbReference type="ARBA" id="ARBA00022729"/>
    </source>
</evidence>
<dbReference type="PANTHER" id="PTHR30532">
    <property type="entry name" value="IRON III DICITRATE-BINDING PERIPLASMIC PROTEIN"/>
    <property type="match status" value="1"/>
</dbReference>
<feature type="signal peptide" evidence="5">
    <location>
        <begin position="1"/>
        <end position="22"/>
    </location>
</feature>
<feature type="chain" id="PRO_5018569420" evidence="5">
    <location>
        <begin position="23"/>
        <end position="350"/>
    </location>
</feature>
<dbReference type="PANTHER" id="PTHR30532:SF24">
    <property type="entry name" value="FERRIC ENTEROBACTIN-BINDING PERIPLASMIC PROTEIN FEPB"/>
    <property type="match status" value="1"/>
</dbReference>
<dbReference type="SUPFAM" id="SSF53807">
    <property type="entry name" value="Helical backbone' metal receptor"/>
    <property type="match status" value="1"/>
</dbReference>
<dbReference type="EMBL" id="LR134350">
    <property type="protein sequence ID" value="VEG28666.1"/>
    <property type="molecule type" value="Genomic_DNA"/>
</dbReference>
<evidence type="ECO:0000256" key="3">
    <source>
        <dbReference type="ARBA" id="ARBA00022448"/>
    </source>
</evidence>
<dbReference type="InterPro" id="IPR051313">
    <property type="entry name" value="Bact_iron-sidero_bind"/>
</dbReference>
<dbReference type="Gene3D" id="3.40.50.1980">
    <property type="entry name" value="Nitrogenase molybdenum iron protein domain"/>
    <property type="match status" value="2"/>
</dbReference>
<comment type="similarity">
    <text evidence="2">Belongs to the bacterial solute-binding protein 8 family.</text>
</comment>
<dbReference type="GO" id="GO:0030288">
    <property type="term" value="C:outer membrane-bounded periplasmic space"/>
    <property type="evidence" value="ECO:0007669"/>
    <property type="project" value="TreeGrafter"/>
</dbReference>
<comment type="subcellular location">
    <subcellularLocation>
        <location evidence="1">Cell envelope</location>
    </subcellularLocation>
</comment>
<gene>
    <name evidence="7" type="primary">yfiY</name>
    <name evidence="7" type="ORF">NCTC11636_01656</name>
</gene>
<evidence type="ECO:0000313" key="7">
    <source>
        <dbReference type="EMBL" id="VEG28666.1"/>
    </source>
</evidence>
<dbReference type="GO" id="GO:1901678">
    <property type="term" value="P:iron coordination entity transport"/>
    <property type="evidence" value="ECO:0007669"/>
    <property type="project" value="UniProtKB-ARBA"/>
</dbReference>
<reference evidence="7 8" key="1">
    <citation type="submission" date="2018-12" db="EMBL/GenBank/DDBJ databases">
        <authorList>
            <consortium name="Pathogen Informatics"/>
        </authorList>
    </citation>
    <scope>NUCLEOTIDE SEQUENCE [LARGE SCALE GENOMIC DNA]</scope>
    <source>
        <strain evidence="7 8">NCTC11636</strain>
    </source>
</reference>
<dbReference type="KEGG" id="ahw:NCTC11636_01656"/>
<keyword evidence="8" id="KW-1185">Reference proteome</keyword>
<feature type="domain" description="Fe/B12 periplasmic-binding" evidence="6">
    <location>
        <begin position="64"/>
        <end position="346"/>
    </location>
</feature>